<organism evidence="2 3">
    <name type="scientific">Nitratireductor aestuarii</name>
    <dbReference type="NCBI Taxonomy" id="1735103"/>
    <lineage>
        <taxon>Bacteria</taxon>
        <taxon>Pseudomonadati</taxon>
        <taxon>Pseudomonadota</taxon>
        <taxon>Alphaproteobacteria</taxon>
        <taxon>Hyphomicrobiales</taxon>
        <taxon>Phyllobacteriaceae</taxon>
        <taxon>Nitratireductor</taxon>
    </lineage>
</organism>
<reference evidence="2" key="1">
    <citation type="journal article" date="2014" name="Int. J. Syst. Evol. Microbiol.">
        <title>Complete genome sequence of Corynebacterium casei LMG S-19264T (=DSM 44701T), isolated from a smear-ripened cheese.</title>
        <authorList>
            <consortium name="US DOE Joint Genome Institute (JGI-PGF)"/>
            <person name="Walter F."/>
            <person name="Albersmeier A."/>
            <person name="Kalinowski J."/>
            <person name="Ruckert C."/>
        </authorList>
    </citation>
    <scope>NUCLEOTIDE SEQUENCE</scope>
    <source>
        <strain evidence="2">CGMCC 1.15320</strain>
    </source>
</reference>
<comment type="caution">
    <text evidence="2">The sequence shown here is derived from an EMBL/GenBank/DDBJ whole genome shotgun (WGS) entry which is preliminary data.</text>
</comment>
<feature type="compositionally biased region" description="Basic and acidic residues" evidence="1">
    <location>
        <begin position="66"/>
        <end position="76"/>
    </location>
</feature>
<feature type="compositionally biased region" description="Basic and acidic residues" evidence="1">
    <location>
        <begin position="45"/>
        <end position="54"/>
    </location>
</feature>
<dbReference type="Proteomes" id="UP000636264">
    <property type="component" value="Unassembled WGS sequence"/>
</dbReference>
<evidence type="ECO:0000313" key="3">
    <source>
        <dbReference type="Proteomes" id="UP000636264"/>
    </source>
</evidence>
<feature type="compositionally biased region" description="Basic and acidic residues" evidence="1">
    <location>
        <begin position="15"/>
        <end position="33"/>
    </location>
</feature>
<accession>A0A916RSX7</accession>
<feature type="compositionally biased region" description="Basic and acidic residues" evidence="1">
    <location>
        <begin position="221"/>
        <end position="230"/>
    </location>
</feature>
<sequence>MTRIGNSPPPQVSAERSDVAAKKRLQDGAEPKKAQKKGVAQTNREAAHKPDKADLFQQKVLLAQKKGAEPKNPPEDGKTLLVVLHPVEHKAEPAAQPAPMGHTAVGVSGTHRVEWLENLVTRIDQALLTVPKTPDGKFTLALQLAPNGMEGLSGVEISMSPTTLDVVLSRTQGQATGEYLAATQALAERLQDRFPKRVIRIHEVVSGSGAARKQETAAISEIDHSRKGSQ</sequence>
<name>A0A916RSX7_9HYPH</name>
<evidence type="ECO:0000256" key="1">
    <source>
        <dbReference type="SAM" id="MobiDB-lite"/>
    </source>
</evidence>
<evidence type="ECO:0000313" key="2">
    <source>
        <dbReference type="EMBL" id="GGA64914.1"/>
    </source>
</evidence>
<feature type="region of interest" description="Disordered" evidence="1">
    <location>
        <begin position="210"/>
        <end position="230"/>
    </location>
</feature>
<reference evidence="2" key="2">
    <citation type="submission" date="2020-09" db="EMBL/GenBank/DDBJ databases">
        <authorList>
            <person name="Sun Q."/>
            <person name="Zhou Y."/>
        </authorList>
    </citation>
    <scope>NUCLEOTIDE SEQUENCE</scope>
    <source>
        <strain evidence="2">CGMCC 1.15320</strain>
    </source>
</reference>
<proteinExistence type="predicted"/>
<dbReference type="AlphaFoldDB" id="A0A916RSX7"/>
<feature type="region of interest" description="Disordered" evidence="1">
    <location>
        <begin position="1"/>
        <end position="76"/>
    </location>
</feature>
<dbReference type="EMBL" id="BMIF01000004">
    <property type="protein sequence ID" value="GGA64914.1"/>
    <property type="molecule type" value="Genomic_DNA"/>
</dbReference>
<keyword evidence="3" id="KW-1185">Reference proteome</keyword>
<protein>
    <submittedName>
        <fullName evidence="2">Uncharacterized protein</fullName>
    </submittedName>
</protein>
<gene>
    <name evidence="2" type="ORF">GCM10011385_18380</name>
</gene>